<evidence type="ECO:0008006" key="4">
    <source>
        <dbReference type="Google" id="ProtNLM"/>
    </source>
</evidence>
<name>A0A1G7TC73_9RHOB</name>
<accession>A0A1G7TC73</accession>
<proteinExistence type="predicted"/>
<evidence type="ECO:0000256" key="1">
    <source>
        <dbReference type="SAM" id="Phobius"/>
    </source>
</evidence>
<sequence length="52" mass="5399">MKKLIGACTLLAAPLAADPGAHIHPHGDDPFWSIAALLVAAVVVGAMILRRK</sequence>
<dbReference type="AlphaFoldDB" id="A0A1G7TC73"/>
<evidence type="ECO:0000313" key="2">
    <source>
        <dbReference type="EMBL" id="SDG32825.1"/>
    </source>
</evidence>
<keyword evidence="1" id="KW-1133">Transmembrane helix</keyword>
<keyword evidence="1" id="KW-0472">Membrane</keyword>
<reference evidence="3" key="1">
    <citation type="submission" date="2016-10" db="EMBL/GenBank/DDBJ databases">
        <authorList>
            <person name="Varghese N."/>
            <person name="Submissions S."/>
        </authorList>
    </citation>
    <scope>NUCLEOTIDE SEQUENCE [LARGE SCALE GENOMIC DNA]</scope>
    <source>
        <strain evidence="3">DSM 16477</strain>
    </source>
</reference>
<keyword evidence="1" id="KW-0812">Transmembrane</keyword>
<dbReference type="RefSeq" id="WP_093742704.1">
    <property type="nucleotide sequence ID" value="NZ_FNBP01000006.1"/>
</dbReference>
<feature type="transmembrane region" description="Helical" evidence="1">
    <location>
        <begin position="30"/>
        <end position="49"/>
    </location>
</feature>
<organism evidence="2 3">
    <name type="scientific">Sulfitobacter delicatus</name>
    <dbReference type="NCBI Taxonomy" id="218672"/>
    <lineage>
        <taxon>Bacteria</taxon>
        <taxon>Pseudomonadati</taxon>
        <taxon>Pseudomonadota</taxon>
        <taxon>Alphaproteobacteria</taxon>
        <taxon>Rhodobacterales</taxon>
        <taxon>Roseobacteraceae</taxon>
        <taxon>Sulfitobacter</taxon>
    </lineage>
</organism>
<keyword evidence="3" id="KW-1185">Reference proteome</keyword>
<dbReference type="Proteomes" id="UP000199399">
    <property type="component" value="Unassembled WGS sequence"/>
</dbReference>
<dbReference type="STRING" id="218672.SAMN04489759_106164"/>
<protein>
    <recommendedName>
        <fullName evidence="4">MYXO-CTERM domain-containing protein</fullName>
    </recommendedName>
</protein>
<evidence type="ECO:0000313" key="3">
    <source>
        <dbReference type="Proteomes" id="UP000199399"/>
    </source>
</evidence>
<gene>
    <name evidence="2" type="ORF">SAMN04489759_106164</name>
</gene>
<dbReference type="EMBL" id="FNBP01000006">
    <property type="protein sequence ID" value="SDG32825.1"/>
    <property type="molecule type" value="Genomic_DNA"/>
</dbReference>